<evidence type="ECO:0000313" key="3">
    <source>
        <dbReference type="Proteomes" id="UP001177003"/>
    </source>
</evidence>
<proteinExistence type="predicted"/>
<keyword evidence="3" id="KW-1185">Reference proteome</keyword>
<sequence>MKNTNDSRRQMNNGVRRKHEAAAQHPGPFSSQVTRRIEGRRSLQAANLDVDRKEGGVCGVRRGRRGGREKQRGCCGLGGRNEERNGVSDSMVLDRGFGVAKRLQREGGQKGSDEKYDVAGGGFGGVCSTEEEQMCERWGCCLDGSPKHHHSRWFMTEDEEIGRKSRKKGEEKEEEKVVKKMTNSGVFVGFDVSFDSFN</sequence>
<accession>A0AA35ZTB7</accession>
<protein>
    <submittedName>
        <fullName evidence="2">Uncharacterized protein</fullName>
    </submittedName>
</protein>
<gene>
    <name evidence="2" type="ORF">LSALG_LOCUS37266</name>
</gene>
<dbReference type="EMBL" id="OX465084">
    <property type="protein sequence ID" value="CAI9298508.1"/>
    <property type="molecule type" value="Genomic_DNA"/>
</dbReference>
<organism evidence="2 3">
    <name type="scientific">Lactuca saligna</name>
    <name type="common">Willowleaf lettuce</name>
    <dbReference type="NCBI Taxonomy" id="75948"/>
    <lineage>
        <taxon>Eukaryota</taxon>
        <taxon>Viridiplantae</taxon>
        <taxon>Streptophyta</taxon>
        <taxon>Embryophyta</taxon>
        <taxon>Tracheophyta</taxon>
        <taxon>Spermatophyta</taxon>
        <taxon>Magnoliopsida</taxon>
        <taxon>eudicotyledons</taxon>
        <taxon>Gunneridae</taxon>
        <taxon>Pentapetalae</taxon>
        <taxon>asterids</taxon>
        <taxon>campanulids</taxon>
        <taxon>Asterales</taxon>
        <taxon>Asteraceae</taxon>
        <taxon>Cichorioideae</taxon>
        <taxon>Cichorieae</taxon>
        <taxon>Lactucinae</taxon>
        <taxon>Lactuca</taxon>
    </lineage>
</organism>
<dbReference type="AlphaFoldDB" id="A0AA35ZTB7"/>
<dbReference type="Proteomes" id="UP001177003">
    <property type="component" value="Chromosome 8"/>
</dbReference>
<name>A0AA35ZTB7_LACSI</name>
<reference evidence="2" key="1">
    <citation type="submission" date="2023-04" db="EMBL/GenBank/DDBJ databases">
        <authorList>
            <person name="Vijverberg K."/>
            <person name="Xiong W."/>
            <person name="Schranz E."/>
        </authorList>
    </citation>
    <scope>NUCLEOTIDE SEQUENCE</scope>
</reference>
<evidence type="ECO:0000256" key="1">
    <source>
        <dbReference type="SAM" id="MobiDB-lite"/>
    </source>
</evidence>
<evidence type="ECO:0000313" key="2">
    <source>
        <dbReference type="EMBL" id="CAI9298508.1"/>
    </source>
</evidence>
<feature type="region of interest" description="Disordered" evidence="1">
    <location>
        <begin position="1"/>
        <end position="89"/>
    </location>
</feature>